<protein>
    <submittedName>
        <fullName evidence="8">Cytochrome c</fullName>
    </submittedName>
</protein>
<reference evidence="8 10" key="1">
    <citation type="submission" date="2020-09" db="EMBL/GenBank/DDBJ databases">
        <title>Draft Genomes of Bacterial Isolates from North Pond Shallow Sediments.</title>
        <authorList>
            <person name="Kiel Reese B."/>
            <person name="Mullis M."/>
            <person name="Weisend R.E."/>
        </authorList>
    </citation>
    <scope>NUCLEOTIDE SEQUENCE</scope>
    <source>
        <strain evidence="8">KJE-2</strain>
        <strain evidence="7 10">KJE-3</strain>
    </source>
</reference>
<dbReference type="GO" id="GO:0009055">
    <property type="term" value="F:electron transfer activity"/>
    <property type="evidence" value="ECO:0007669"/>
    <property type="project" value="InterPro"/>
</dbReference>
<dbReference type="RefSeq" id="WP_199494939.1">
    <property type="nucleotide sequence ID" value="NZ_CAXAWT010000002.1"/>
</dbReference>
<evidence type="ECO:0000313" key="8">
    <source>
        <dbReference type="EMBL" id="MBJ7316567.1"/>
    </source>
</evidence>
<dbReference type="EMBL" id="JAEMOS010000040">
    <property type="protein sequence ID" value="MBJ7267667.1"/>
    <property type="molecule type" value="Genomic_DNA"/>
</dbReference>
<dbReference type="PANTHER" id="PTHR35008">
    <property type="entry name" value="BLL4482 PROTEIN-RELATED"/>
    <property type="match status" value="1"/>
</dbReference>
<feature type="chain" id="PRO_5034802905" evidence="5">
    <location>
        <begin position="28"/>
        <end position="130"/>
    </location>
</feature>
<keyword evidence="2 4" id="KW-0479">Metal-binding</keyword>
<evidence type="ECO:0000313" key="10">
    <source>
        <dbReference type="Proteomes" id="UP000655994"/>
    </source>
</evidence>
<dbReference type="AlphaFoldDB" id="A0A8I1GCT4"/>
<evidence type="ECO:0000256" key="3">
    <source>
        <dbReference type="ARBA" id="ARBA00023004"/>
    </source>
</evidence>
<dbReference type="SUPFAM" id="SSF46626">
    <property type="entry name" value="Cytochrome c"/>
    <property type="match status" value="1"/>
</dbReference>
<feature type="signal peptide" evidence="5">
    <location>
        <begin position="1"/>
        <end position="27"/>
    </location>
</feature>
<evidence type="ECO:0000313" key="7">
    <source>
        <dbReference type="EMBL" id="MBJ7267667.1"/>
    </source>
</evidence>
<proteinExistence type="predicted"/>
<dbReference type="InterPro" id="IPR009056">
    <property type="entry name" value="Cyt_c-like_dom"/>
</dbReference>
<dbReference type="PANTHER" id="PTHR35008:SF4">
    <property type="entry name" value="BLL4482 PROTEIN"/>
    <property type="match status" value="1"/>
</dbReference>
<keyword evidence="3 4" id="KW-0408">Iron</keyword>
<dbReference type="GeneID" id="78252229"/>
<dbReference type="GO" id="GO:0046872">
    <property type="term" value="F:metal ion binding"/>
    <property type="evidence" value="ECO:0007669"/>
    <property type="project" value="UniProtKB-KW"/>
</dbReference>
<dbReference type="Pfam" id="PF00034">
    <property type="entry name" value="Cytochrom_C"/>
    <property type="match status" value="1"/>
</dbReference>
<dbReference type="PROSITE" id="PS51007">
    <property type="entry name" value="CYTC"/>
    <property type="match status" value="1"/>
</dbReference>
<feature type="domain" description="Cytochrome c" evidence="6">
    <location>
        <begin position="25"/>
        <end position="114"/>
    </location>
</feature>
<name>A0A8I1GCT4_9GAMM</name>
<gene>
    <name evidence="7" type="ORF">JHC10_12045</name>
    <name evidence="8" type="ORF">JHC11_11290</name>
</gene>
<evidence type="ECO:0000256" key="2">
    <source>
        <dbReference type="ARBA" id="ARBA00022723"/>
    </source>
</evidence>
<evidence type="ECO:0000259" key="6">
    <source>
        <dbReference type="PROSITE" id="PS51007"/>
    </source>
</evidence>
<dbReference type="GO" id="GO:0020037">
    <property type="term" value="F:heme binding"/>
    <property type="evidence" value="ECO:0007669"/>
    <property type="project" value="InterPro"/>
</dbReference>
<organism evidence="8 9">
    <name type="scientific">Idiomarina abyssalis</name>
    <dbReference type="NCBI Taxonomy" id="86102"/>
    <lineage>
        <taxon>Bacteria</taxon>
        <taxon>Pseudomonadati</taxon>
        <taxon>Pseudomonadota</taxon>
        <taxon>Gammaproteobacteria</taxon>
        <taxon>Alteromonadales</taxon>
        <taxon>Idiomarinaceae</taxon>
        <taxon>Idiomarina</taxon>
    </lineage>
</organism>
<dbReference type="InterPro" id="IPR036909">
    <property type="entry name" value="Cyt_c-like_dom_sf"/>
</dbReference>
<dbReference type="Gene3D" id="1.10.760.10">
    <property type="entry name" value="Cytochrome c-like domain"/>
    <property type="match status" value="1"/>
</dbReference>
<keyword evidence="10" id="KW-1185">Reference proteome</keyword>
<evidence type="ECO:0000256" key="4">
    <source>
        <dbReference type="PROSITE-ProRule" id="PRU00433"/>
    </source>
</evidence>
<keyword evidence="1 4" id="KW-0349">Heme</keyword>
<evidence type="ECO:0000313" key="9">
    <source>
        <dbReference type="Proteomes" id="UP000621390"/>
    </source>
</evidence>
<accession>A0A8I1GCT4</accession>
<dbReference type="Proteomes" id="UP000621390">
    <property type="component" value="Unassembled WGS sequence"/>
</dbReference>
<evidence type="ECO:0000256" key="1">
    <source>
        <dbReference type="ARBA" id="ARBA00022617"/>
    </source>
</evidence>
<sequence>MSIHSFVKVSLIAVSLAGLFISQPVSASDGENVYKKYCQACHQPNGKGMQGVFPPLANNSNLKDKPAYIAETIIKGKSGPITVNGTNYNGSMPPMGYLKDADIAALVNYINTELVQGSEETTADAVSSLR</sequence>
<dbReference type="InterPro" id="IPR051459">
    <property type="entry name" value="Cytochrome_c-type_DH"/>
</dbReference>
<dbReference type="Proteomes" id="UP000655994">
    <property type="component" value="Unassembled WGS sequence"/>
</dbReference>
<evidence type="ECO:0000256" key="5">
    <source>
        <dbReference type="SAM" id="SignalP"/>
    </source>
</evidence>
<keyword evidence="5" id="KW-0732">Signal</keyword>
<dbReference type="EMBL" id="JAEMOP010000009">
    <property type="protein sequence ID" value="MBJ7316567.1"/>
    <property type="molecule type" value="Genomic_DNA"/>
</dbReference>
<comment type="caution">
    <text evidence="8">The sequence shown here is derived from an EMBL/GenBank/DDBJ whole genome shotgun (WGS) entry which is preliminary data.</text>
</comment>